<dbReference type="GO" id="GO:0003677">
    <property type="term" value="F:DNA binding"/>
    <property type="evidence" value="ECO:0007669"/>
    <property type="project" value="UniProtKB-KW"/>
</dbReference>
<sequence>MSGPGGFAALGSDPDEAERRIEQWAQGFAEKAQRYQAVREQTEQIRLTATGPDGRVKVTVRADGSVTDVQFTEKIRSMPLQELSAQIMDTMRKAQSDIAAKVGEVMTEQLGDEDQQTRSMMLDNLRERFPEEPDEPEPDQPDSGKWAPPEDDEQSKPPPAAPPAPPNATPPPASKKPPRRRPVDDDDGDFGPDFDPLRD</sequence>
<keyword evidence="2" id="KW-0238">DNA-binding</keyword>
<dbReference type="InterPro" id="IPR004401">
    <property type="entry name" value="YbaB/EbfC"/>
</dbReference>
<dbReference type="Pfam" id="PF02575">
    <property type="entry name" value="YbaB_DNA_bd"/>
    <property type="match status" value="1"/>
</dbReference>
<dbReference type="RefSeq" id="WP_184477451.1">
    <property type="nucleotide sequence ID" value="NZ_JACHIV010000001.1"/>
</dbReference>
<accession>A0A840NEH4</accession>
<feature type="region of interest" description="Disordered" evidence="1">
    <location>
        <begin position="105"/>
        <end position="199"/>
    </location>
</feature>
<dbReference type="AlphaFoldDB" id="A0A840NEH4"/>
<comment type="caution">
    <text evidence="2">The sequence shown here is derived from an EMBL/GenBank/DDBJ whole genome shotgun (WGS) entry which is preliminary data.</text>
</comment>
<dbReference type="EMBL" id="JACHIV010000001">
    <property type="protein sequence ID" value="MBB5067729.1"/>
    <property type="molecule type" value="Genomic_DNA"/>
</dbReference>
<gene>
    <name evidence="2" type="ORF">BJ969_000817</name>
</gene>
<dbReference type="Proteomes" id="UP000580474">
    <property type="component" value="Unassembled WGS sequence"/>
</dbReference>
<organism evidence="2 3">
    <name type="scientific">Saccharopolyspora gloriosae</name>
    <dbReference type="NCBI Taxonomy" id="455344"/>
    <lineage>
        <taxon>Bacteria</taxon>
        <taxon>Bacillati</taxon>
        <taxon>Actinomycetota</taxon>
        <taxon>Actinomycetes</taxon>
        <taxon>Pseudonocardiales</taxon>
        <taxon>Pseudonocardiaceae</taxon>
        <taxon>Saccharopolyspora</taxon>
    </lineage>
</organism>
<proteinExistence type="predicted"/>
<dbReference type="InterPro" id="IPR036894">
    <property type="entry name" value="YbaB-like_sf"/>
</dbReference>
<dbReference type="SUPFAM" id="SSF82607">
    <property type="entry name" value="YbaB-like"/>
    <property type="match status" value="1"/>
</dbReference>
<protein>
    <submittedName>
        <fullName evidence="2">DNA-binding protein YbaB</fullName>
    </submittedName>
</protein>
<reference evidence="2 3" key="1">
    <citation type="submission" date="2020-08" db="EMBL/GenBank/DDBJ databases">
        <title>Sequencing the genomes of 1000 actinobacteria strains.</title>
        <authorList>
            <person name="Klenk H.-P."/>
        </authorList>
    </citation>
    <scope>NUCLEOTIDE SEQUENCE [LARGE SCALE GENOMIC DNA]</scope>
    <source>
        <strain evidence="2 3">DSM 45582</strain>
    </source>
</reference>
<keyword evidence="3" id="KW-1185">Reference proteome</keyword>
<feature type="compositionally biased region" description="Pro residues" evidence="1">
    <location>
        <begin position="156"/>
        <end position="175"/>
    </location>
</feature>
<evidence type="ECO:0000313" key="2">
    <source>
        <dbReference type="EMBL" id="MBB5067729.1"/>
    </source>
</evidence>
<evidence type="ECO:0000313" key="3">
    <source>
        <dbReference type="Proteomes" id="UP000580474"/>
    </source>
</evidence>
<evidence type="ECO:0000256" key="1">
    <source>
        <dbReference type="SAM" id="MobiDB-lite"/>
    </source>
</evidence>
<name>A0A840NEH4_9PSEU</name>
<dbReference type="Gene3D" id="3.30.1310.10">
    <property type="entry name" value="Nucleoid-associated protein YbaB-like domain"/>
    <property type="match status" value="1"/>
</dbReference>